<keyword evidence="4 5" id="KW-0472">Membrane</keyword>
<evidence type="ECO:0000256" key="5">
    <source>
        <dbReference type="SAM" id="Phobius"/>
    </source>
</evidence>
<dbReference type="EMBL" id="JBHTLP010000008">
    <property type="protein sequence ID" value="MFD1142043.1"/>
    <property type="molecule type" value="Genomic_DNA"/>
</dbReference>
<dbReference type="Pfam" id="PF01040">
    <property type="entry name" value="UbiA"/>
    <property type="match status" value="1"/>
</dbReference>
<evidence type="ECO:0000313" key="6">
    <source>
        <dbReference type="EMBL" id="MFD1142043.1"/>
    </source>
</evidence>
<feature type="transmembrane region" description="Helical" evidence="5">
    <location>
        <begin position="86"/>
        <end position="112"/>
    </location>
</feature>
<evidence type="ECO:0000256" key="1">
    <source>
        <dbReference type="ARBA" id="ARBA00004141"/>
    </source>
</evidence>
<feature type="transmembrane region" description="Helical" evidence="5">
    <location>
        <begin position="166"/>
        <end position="184"/>
    </location>
</feature>
<keyword evidence="7" id="KW-1185">Reference proteome</keyword>
<feature type="transmembrane region" description="Helical" evidence="5">
    <location>
        <begin position="265"/>
        <end position="289"/>
    </location>
</feature>
<organism evidence="6 7">
    <name type="scientific">Larkinella insperata</name>
    <dbReference type="NCBI Taxonomy" id="332158"/>
    <lineage>
        <taxon>Bacteria</taxon>
        <taxon>Pseudomonadati</taxon>
        <taxon>Bacteroidota</taxon>
        <taxon>Cytophagia</taxon>
        <taxon>Cytophagales</taxon>
        <taxon>Spirosomataceae</taxon>
        <taxon>Larkinella</taxon>
    </lineage>
</organism>
<evidence type="ECO:0000256" key="3">
    <source>
        <dbReference type="ARBA" id="ARBA00022989"/>
    </source>
</evidence>
<feature type="transmembrane region" description="Helical" evidence="5">
    <location>
        <begin position="39"/>
        <end position="57"/>
    </location>
</feature>
<feature type="transmembrane region" description="Helical" evidence="5">
    <location>
        <begin position="234"/>
        <end position="253"/>
    </location>
</feature>
<sequence length="292" mass="33178">MTFRTVWLHLRVPFSFFLLPVFLFALTQSDALRSGALDWVRVAVIWVAIHLLLYPASNAYNSYFDKDEGSIGILETPPPVDKTLFYVAWGLDGLALLLGVWVGWPFVVYLLVYGFISKAYSHPAVRLKKYPIASWLIVSLFQGGFTYLMTLQAFDRLPVADLIKPQPLLAALLCTMNLLAVYPITQIYQHEEDSRRGDLTMSRLLGVGGTFLNAVCWFALSLVGFYRYFGGATMFWLLPVCLLPGVVYFLFWYRRVHRDVGQANFRSAMTMTLLSGTGLNFFFLFLLILTDS</sequence>
<dbReference type="InterPro" id="IPR000537">
    <property type="entry name" value="UbiA_prenyltransferase"/>
</dbReference>
<feature type="transmembrane region" description="Helical" evidence="5">
    <location>
        <begin position="132"/>
        <end position="154"/>
    </location>
</feature>
<reference evidence="7" key="1">
    <citation type="journal article" date="2019" name="Int. J. Syst. Evol. Microbiol.">
        <title>The Global Catalogue of Microorganisms (GCM) 10K type strain sequencing project: providing services to taxonomists for standard genome sequencing and annotation.</title>
        <authorList>
            <consortium name="The Broad Institute Genomics Platform"/>
            <consortium name="The Broad Institute Genome Sequencing Center for Infectious Disease"/>
            <person name="Wu L."/>
            <person name="Ma J."/>
        </authorList>
    </citation>
    <scope>NUCLEOTIDE SEQUENCE [LARGE SCALE GENOMIC DNA]</scope>
    <source>
        <strain evidence="7">CCUG 55608</strain>
    </source>
</reference>
<dbReference type="Proteomes" id="UP001597116">
    <property type="component" value="Unassembled WGS sequence"/>
</dbReference>
<proteinExistence type="predicted"/>
<keyword evidence="3 5" id="KW-1133">Transmembrane helix</keyword>
<feature type="transmembrane region" description="Helical" evidence="5">
    <location>
        <begin position="204"/>
        <end position="228"/>
    </location>
</feature>
<gene>
    <name evidence="6" type="ORF">ACFQ4C_13035</name>
</gene>
<evidence type="ECO:0000313" key="7">
    <source>
        <dbReference type="Proteomes" id="UP001597116"/>
    </source>
</evidence>
<dbReference type="RefSeq" id="WP_265992546.1">
    <property type="nucleotide sequence ID" value="NZ_CP110973.1"/>
</dbReference>
<evidence type="ECO:0000256" key="4">
    <source>
        <dbReference type="ARBA" id="ARBA00023136"/>
    </source>
</evidence>
<keyword evidence="2 5" id="KW-0812">Transmembrane</keyword>
<comment type="caution">
    <text evidence="6">The sequence shown here is derived from an EMBL/GenBank/DDBJ whole genome shotgun (WGS) entry which is preliminary data.</text>
</comment>
<evidence type="ECO:0000256" key="2">
    <source>
        <dbReference type="ARBA" id="ARBA00022692"/>
    </source>
</evidence>
<feature type="transmembrane region" description="Helical" evidence="5">
    <location>
        <begin position="6"/>
        <end position="27"/>
    </location>
</feature>
<name>A0ABW3Q3K4_9BACT</name>
<accession>A0ABW3Q3K4</accession>
<protein>
    <submittedName>
        <fullName evidence="6">UbiA family prenyltransferase</fullName>
    </submittedName>
</protein>
<comment type="subcellular location">
    <subcellularLocation>
        <location evidence="1">Membrane</location>
        <topology evidence="1">Multi-pass membrane protein</topology>
    </subcellularLocation>
</comment>